<comment type="caution">
    <text evidence="1">The sequence shown here is derived from an EMBL/GenBank/DDBJ whole genome shotgun (WGS) entry which is preliminary data.</text>
</comment>
<name>A0AAV5GTE1_9BASI</name>
<sequence length="268" mass="29895">MSKVTDKALIAIIRLRRSNVPSWTAFDGCSSSIPVTGRGTLLRLRWTTRFACLVVATTEGVTGRPPHPPANIGPPADHYFLKVPSTGLHGHWDEVQLKMLTAANASTVMYHELDELRKVDLDTPSAAALIFNCVVLFLTHERAIRTASARPENSGKHLLHMTYTPTERACLLVYFRAVTHAILELHPDDSDQSHDASPVGQLETWLMSSFSTESQRHDHWPTLRGDDRWSGMAPQDGREQIVDWIDDTLRYILHAVGYPLPPPPPPTT</sequence>
<evidence type="ECO:0000313" key="1">
    <source>
        <dbReference type="EMBL" id="GJN92509.1"/>
    </source>
</evidence>
<proteinExistence type="predicted"/>
<protein>
    <submittedName>
        <fullName evidence="1">Uncharacterized protein</fullName>
    </submittedName>
</protein>
<dbReference type="AlphaFoldDB" id="A0AAV5GTE1"/>
<dbReference type="Proteomes" id="UP001342314">
    <property type="component" value="Unassembled WGS sequence"/>
</dbReference>
<reference evidence="1 2" key="1">
    <citation type="submission" date="2021-12" db="EMBL/GenBank/DDBJ databases">
        <title>High titer production of polyol ester of fatty acids by Rhodotorula paludigena BS15 towards product separation-free biomass refinery.</title>
        <authorList>
            <person name="Mano J."/>
            <person name="Ono H."/>
            <person name="Tanaka T."/>
            <person name="Naito K."/>
            <person name="Sushida H."/>
            <person name="Ike M."/>
            <person name="Tokuyasu K."/>
            <person name="Kitaoka M."/>
        </authorList>
    </citation>
    <scope>NUCLEOTIDE SEQUENCE [LARGE SCALE GENOMIC DNA]</scope>
    <source>
        <strain evidence="1 2">BS15</strain>
    </source>
</reference>
<evidence type="ECO:0000313" key="2">
    <source>
        <dbReference type="Proteomes" id="UP001342314"/>
    </source>
</evidence>
<keyword evidence="2" id="KW-1185">Reference proteome</keyword>
<accession>A0AAV5GTE1</accession>
<dbReference type="EMBL" id="BQKY01000011">
    <property type="protein sequence ID" value="GJN92509.1"/>
    <property type="molecule type" value="Genomic_DNA"/>
</dbReference>
<organism evidence="1 2">
    <name type="scientific">Rhodotorula paludigena</name>
    <dbReference type="NCBI Taxonomy" id="86838"/>
    <lineage>
        <taxon>Eukaryota</taxon>
        <taxon>Fungi</taxon>
        <taxon>Dikarya</taxon>
        <taxon>Basidiomycota</taxon>
        <taxon>Pucciniomycotina</taxon>
        <taxon>Microbotryomycetes</taxon>
        <taxon>Sporidiobolales</taxon>
        <taxon>Sporidiobolaceae</taxon>
        <taxon>Rhodotorula</taxon>
    </lineage>
</organism>
<gene>
    <name evidence="1" type="ORF">Rhopal_005539-T1</name>
</gene>